<dbReference type="EMBL" id="KD087424">
    <property type="protein sequence ID" value="EMS62018.1"/>
    <property type="molecule type" value="Genomic_DNA"/>
</dbReference>
<dbReference type="AlphaFoldDB" id="M7ZFN8"/>
<sequence length="103" mass="11621">MAIIQPIISIVEEKTGMKMQKHFMPIEEQILDQGPGKLCSTLSLYEPLSYDIGPSAHVFSLDVQHVTDIGYMSRPEPFSDAEIKNSQLKDCRYFLIYSVALAL</sequence>
<reference evidence="1" key="1">
    <citation type="journal article" date="2013" name="Nature">
        <title>Draft genome of the wheat A-genome progenitor Triticum urartu.</title>
        <authorList>
            <person name="Ling H.Q."/>
            <person name="Zhao S."/>
            <person name="Liu D."/>
            <person name="Wang J."/>
            <person name="Sun H."/>
            <person name="Zhang C."/>
            <person name="Fan H."/>
            <person name="Li D."/>
            <person name="Dong L."/>
            <person name="Tao Y."/>
            <person name="Gao C."/>
            <person name="Wu H."/>
            <person name="Li Y."/>
            <person name="Cui Y."/>
            <person name="Guo X."/>
            <person name="Zheng S."/>
            <person name="Wang B."/>
            <person name="Yu K."/>
            <person name="Liang Q."/>
            <person name="Yang W."/>
            <person name="Lou X."/>
            <person name="Chen J."/>
            <person name="Feng M."/>
            <person name="Jian J."/>
            <person name="Zhang X."/>
            <person name="Luo G."/>
            <person name="Jiang Y."/>
            <person name="Liu J."/>
            <person name="Wang Z."/>
            <person name="Sha Y."/>
            <person name="Zhang B."/>
            <person name="Wu H."/>
            <person name="Tang D."/>
            <person name="Shen Q."/>
            <person name="Xue P."/>
            <person name="Zou S."/>
            <person name="Wang X."/>
            <person name="Liu X."/>
            <person name="Wang F."/>
            <person name="Yang Y."/>
            <person name="An X."/>
            <person name="Dong Z."/>
            <person name="Zhang K."/>
            <person name="Zhang X."/>
            <person name="Luo M.C."/>
            <person name="Dvorak J."/>
            <person name="Tong Y."/>
            <person name="Wang J."/>
            <person name="Yang H."/>
            <person name="Li Z."/>
            <person name="Wang D."/>
            <person name="Zhang A."/>
            <person name="Wang J."/>
        </authorList>
    </citation>
    <scope>NUCLEOTIDE SEQUENCE</scope>
</reference>
<accession>M7ZFN8</accession>
<evidence type="ECO:0000313" key="1">
    <source>
        <dbReference type="EMBL" id="EMS62018.1"/>
    </source>
</evidence>
<protein>
    <submittedName>
        <fullName evidence="1">Uncharacterized protein</fullName>
    </submittedName>
</protein>
<name>M7ZFN8_TRIUA</name>
<proteinExistence type="predicted"/>
<gene>
    <name evidence="1" type="ORF">TRIUR3_29806</name>
</gene>
<organism evidence="1">
    <name type="scientific">Triticum urartu</name>
    <name type="common">Red wild einkorn</name>
    <name type="synonym">Crithodium urartu</name>
    <dbReference type="NCBI Taxonomy" id="4572"/>
    <lineage>
        <taxon>Eukaryota</taxon>
        <taxon>Viridiplantae</taxon>
        <taxon>Streptophyta</taxon>
        <taxon>Embryophyta</taxon>
        <taxon>Tracheophyta</taxon>
        <taxon>Spermatophyta</taxon>
        <taxon>Magnoliopsida</taxon>
        <taxon>Liliopsida</taxon>
        <taxon>Poales</taxon>
        <taxon>Poaceae</taxon>
        <taxon>BOP clade</taxon>
        <taxon>Pooideae</taxon>
        <taxon>Triticodae</taxon>
        <taxon>Triticeae</taxon>
        <taxon>Triticinae</taxon>
        <taxon>Triticum</taxon>
    </lineage>
</organism>